<protein>
    <submittedName>
        <fullName evidence="2">DUF1876 family protein</fullName>
    </submittedName>
</protein>
<reference evidence="2" key="1">
    <citation type="submission" date="2020-09" db="EMBL/GenBank/DDBJ databases">
        <title>Streptomyces canutascabiei sp. nov., which causes potato common scab and is distributed across the world.</title>
        <authorList>
            <person name="Nguyen H.P."/>
            <person name="Weisberg A.J."/>
            <person name="Chang J.H."/>
            <person name="Clarke C.R."/>
        </authorList>
    </citation>
    <scope>NUCLEOTIDE SEQUENCE</scope>
    <source>
        <strain evidence="2">ID-01-6.2a</strain>
    </source>
</reference>
<dbReference type="RefSeq" id="WP_086796792.1">
    <property type="nucleotide sequence ID" value="NZ_CP119182.1"/>
</dbReference>
<dbReference type="Gene3D" id="3.30.160.240">
    <property type="entry name" value="Rv1738"/>
    <property type="match status" value="1"/>
</dbReference>
<dbReference type="CDD" id="cd06223">
    <property type="entry name" value="PRTases_typeI"/>
    <property type="match status" value="1"/>
</dbReference>
<dbReference type="EMBL" id="JACYXT010000004">
    <property type="protein sequence ID" value="MBD9724136.1"/>
    <property type="molecule type" value="Genomic_DNA"/>
</dbReference>
<dbReference type="SUPFAM" id="SSF53271">
    <property type="entry name" value="PRTase-like"/>
    <property type="match status" value="1"/>
</dbReference>
<dbReference type="SUPFAM" id="SSF143212">
    <property type="entry name" value="Rv2632c-like"/>
    <property type="match status" value="1"/>
</dbReference>
<dbReference type="InterPro" id="IPR029057">
    <property type="entry name" value="PRTase-like"/>
</dbReference>
<dbReference type="InterPro" id="IPR015057">
    <property type="entry name" value="Rv2632c-like"/>
</dbReference>
<gene>
    <name evidence="2" type="ORF">IHE70_13025</name>
</gene>
<accession>A0A927QF73</accession>
<evidence type="ECO:0000313" key="3">
    <source>
        <dbReference type="Proteomes" id="UP000661025"/>
    </source>
</evidence>
<dbReference type="Proteomes" id="UP000661025">
    <property type="component" value="Unassembled WGS sequence"/>
</dbReference>
<evidence type="ECO:0000259" key="1">
    <source>
        <dbReference type="Pfam" id="PF00156"/>
    </source>
</evidence>
<dbReference type="InterPro" id="IPR000836">
    <property type="entry name" value="PRTase_dom"/>
</dbReference>
<comment type="caution">
    <text evidence="2">The sequence shown here is derived from an EMBL/GenBank/DDBJ whole genome shotgun (WGS) entry which is preliminary data.</text>
</comment>
<dbReference type="Pfam" id="PF00156">
    <property type="entry name" value="Pribosyltran"/>
    <property type="match status" value="1"/>
</dbReference>
<dbReference type="Pfam" id="PF08962">
    <property type="entry name" value="Rv2632c-like"/>
    <property type="match status" value="1"/>
</dbReference>
<evidence type="ECO:0000313" key="2">
    <source>
        <dbReference type="EMBL" id="MBD9724136.1"/>
    </source>
</evidence>
<organism evidence="2 3">
    <name type="scientific">Streptomyces caniscabiei</name>
    <dbReference type="NCBI Taxonomy" id="2746961"/>
    <lineage>
        <taxon>Bacteria</taxon>
        <taxon>Bacillati</taxon>
        <taxon>Actinomycetota</taxon>
        <taxon>Actinomycetes</taxon>
        <taxon>Kitasatosporales</taxon>
        <taxon>Streptomycetaceae</taxon>
        <taxon>Streptomyces</taxon>
    </lineage>
</organism>
<dbReference type="InterPro" id="IPR038070">
    <property type="entry name" value="Rv2632c-like_sf"/>
</dbReference>
<dbReference type="GeneID" id="79928150"/>
<dbReference type="Gene3D" id="3.30.1310.20">
    <property type="entry name" value="PRTase-like"/>
    <property type="match status" value="1"/>
</dbReference>
<name>A0A927QF73_9ACTN</name>
<sequence length="327" mass="35258">MYFDDRAEAGRLLARRLEHPHDEDLVVLGLPRGGVPVAYEVAGRLSAPLDVLVVRKLGVPWQPELAFGAIGEHGVRVLNRNVIDGDGIRDDEVADVERAERAELERRVARYRAGRGPVPVAGRVALVVDDGLATGATAEAACRVVRGRGAARVVLAVPVGSVEAVVRLRGVADEVVCLEAREDLGSVGAWYRDFTQTPDAEVIGLLTRAASVGSRGHRDGAGAWRETHPGTGKTRRGTEVIMMEAKQWTVEIHISEEDDETRARAVLNTDEAAYLTGRGLARRNPIDRPVPEIGDELAVSRALEDLAIRLHDVASDDIVDLTGPVQA</sequence>
<feature type="domain" description="Phosphoribosyltransferase" evidence="1">
    <location>
        <begin position="8"/>
        <end position="178"/>
    </location>
</feature>
<proteinExistence type="predicted"/>
<dbReference type="AlphaFoldDB" id="A0A927QF73"/>
<dbReference type="Gene3D" id="3.40.50.2020">
    <property type="match status" value="1"/>
</dbReference>